<dbReference type="OrthoDB" id="9809356at2"/>
<dbReference type="InterPro" id="IPR036615">
    <property type="entry name" value="Mur_ligase_C_dom_sf"/>
</dbReference>
<accession>A0A2V1MXJ9</accession>
<keyword evidence="13" id="KW-0460">Magnesium</keyword>
<dbReference type="InterPro" id="IPR036565">
    <property type="entry name" value="Mur-like_cat_sf"/>
</dbReference>
<keyword evidence="9 18" id="KW-0436">Ligase</keyword>
<dbReference type="InterPro" id="IPR004101">
    <property type="entry name" value="Mur_ligase_C"/>
</dbReference>
<dbReference type="Pfam" id="PF02875">
    <property type="entry name" value="Mur_ligase_C"/>
    <property type="match status" value="1"/>
</dbReference>
<dbReference type="GO" id="GO:0046656">
    <property type="term" value="P:folic acid biosynthetic process"/>
    <property type="evidence" value="ECO:0007669"/>
    <property type="project" value="UniProtKB-KW"/>
</dbReference>
<evidence type="ECO:0000259" key="19">
    <source>
        <dbReference type="Pfam" id="PF02875"/>
    </source>
</evidence>
<keyword evidence="12 18" id="KW-0067">ATP-binding</keyword>
<evidence type="ECO:0000256" key="7">
    <source>
        <dbReference type="ARBA" id="ARBA00013025"/>
    </source>
</evidence>
<evidence type="ECO:0000256" key="3">
    <source>
        <dbReference type="ARBA" id="ARBA00005150"/>
    </source>
</evidence>
<evidence type="ECO:0000256" key="17">
    <source>
        <dbReference type="ARBA" id="ARBA00049161"/>
    </source>
</evidence>
<protein>
    <recommendedName>
        <fullName evidence="8">Dihydrofolate synthase/folylpolyglutamate synthase</fullName>
        <ecNumber evidence="6">6.3.2.12</ecNumber>
        <ecNumber evidence="7">6.3.2.17</ecNumber>
    </recommendedName>
    <alternativeName>
        <fullName evidence="15">Tetrahydrofolylpolyglutamate synthase</fullName>
    </alternativeName>
</protein>
<comment type="caution">
    <text evidence="21">The sequence shown here is derived from an EMBL/GenBank/DDBJ whole genome shotgun (WGS) entry which is preliminary data.</text>
</comment>
<dbReference type="Proteomes" id="UP000245080">
    <property type="component" value="Unassembled WGS sequence"/>
</dbReference>
<comment type="pathway">
    <text evidence="2">Cofactor biosynthesis; tetrahydrofolate biosynthesis; 7,8-dihydrofolate from 2-amino-4-hydroxy-6-hydroxymethyl-7,8-dihydropteridine diphosphate and 4-aminobenzoate: step 2/2.</text>
</comment>
<evidence type="ECO:0000256" key="18">
    <source>
        <dbReference type="PIRNR" id="PIRNR001563"/>
    </source>
</evidence>
<dbReference type="FunFam" id="3.40.1190.10:FF:000004">
    <property type="entry name" value="Dihydrofolate synthase/folylpolyglutamate synthase"/>
    <property type="match status" value="1"/>
</dbReference>
<comment type="catalytic activity">
    <reaction evidence="17">
        <text>7,8-dihydropteroate + L-glutamate + ATP = 7,8-dihydrofolate + ADP + phosphate + H(+)</text>
        <dbReference type="Rhea" id="RHEA:23584"/>
        <dbReference type="ChEBI" id="CHEBI:15378"/>
        <dbReference type="ChEBI" id="CHEBI:17839"/>
        <dbReference type="ChEBI" id="CHEBI:29985"/>
        <dbReference type="ChEBI" id="CHEBI:30616"/>
        <dbReference type="ChEBI" id="CHEBI:43474"/>
        <dbReference type="ChEBI" id="CHEBI:57451"/>
        <dbReference type="ChEBI" id="CHEBI:456216"/>
        <dbReference type="EC" id="6.3.2.12"/>
    </reaction>
</comment>
<dbReference type="Pfam" id="PF08245">
    <property type="entry name" value="Mur_ligase_M"/>
    <property type="match status" value="1"/>
</dbReference>
<evidence type="ECO:0000256" key="1">
    <source>
        <dbReference type="ARBA" id="ARBA00001946"/>
    </source>
</evidence>
<evidence type="ECO:0000256" key="10">
    <source>
        <dbReference type="ARBA" id="ARBA00022723"/>
    </source>
</evidence>
<dbReference type="PANTHER" id="PTHR11136">
    <property type="entry name" value="FOLYLPOLYGLUTAMATE SYNTHASE-RELATED"/>
    <property type="match status" value="1"/>
</dbReference>
<dbReference type="SUPFAM" id="SSF53623">
    <property type="entry name" value="MurD-like peptide ligases, catalytic domain"/>
    <property type="match status" value="1"/>
</dbReference>
<dbReference type="RefSeq" id="WP_109251019.1">
    <property type="nucleotide sequence ID" value="NZ_QCXQ01000006.1"/>
</dbReference>
<evidence type="ECO:0000256" key="5">
    <source>
        <dbReference type="ARBA" id="ARBA00011245"/>
    </source>
</evidence>
<dbReference type="NCBIfam" id="TIGR01499">
    <property type="entry name" value="folC"/>
    <property type="match status" value="1"/>
</dbReference>
<dbReference type="EMBL" id="QCXQ01000006">
    <property type="protein sequence ID" value="PWF99561.1"/>
    <property type="molecule type" value="Genomic_DNA"/>
</dbReference>
<feature type="domain" description="Mur ligase C-terminal" evidence="19">
    <location>
        <begin position="301"/>
        <end position="423"/>
    </location>
</feature>
<dbReference type="InterPro" id="IPR013221">
    <property type="entry name" value="Mur_ligase_cen"/>
</dbReference>
<dbReference type="Gene3D" id="3.90.190.20">
    <property type="entry name" value="Mur ligase, C-terminal domain"/>
    <property type="match status" value="1"/>
</dbReference>
<evidence type="ECO:0000256" key="14">
    <source>
        <dbReference type="ARBA" id="ARBA00022909"/>
    </source>
</evidence>
<evidence type="ECO:0000259" key="20">
    <source>
        <dbReference type="Pfam" id="PF08245"/>
    </source>
</evidence>
<comment type="pathway">
    <text evidence="3">Cofactor biosynthesis; tetrahydrofolylpolyglutamate biosynthesis.</text>
</comment>
<evidence type="ECO:0000256" key="2">
    <source>
        <dbReference type="ARBA" id="ARBA00004799"/>
    </source>
</evidence>
<name>A0A2V1MXJ9_9LACO</name>
<feature type="domain" description="Mur ligase central" evidence="20">
    <location>
        <begin position="46"/>
        <end position="272"/>
    </location>
</feature>
<dbReference type="EC" id="6.3.2.12" evidence="6"/>
<proteinExistence type="inferred from homology"/>
<dbReference type="GO" id="GO:0005524">
    <property type="term" value="F:ATP binding"/>
    <property type="evidence" value="ECO:0007669"/>
    <property type="project" value="UniProtKB-KW"/>
</dbReference>
<dbReference type="GO" id="GO:0008841">
    <property type="term" value="F:dihydrofolate synthase activity"/>
    <property type="evidence" value="ECO:0007669"/>
    <property type="project" value="UniProtKB-EC"/>
</dbReference>
<evidence type="ECO:0000256" key="15">
    <source>
        <dbReference type="ARBA" id="ARBA00030592"/>
    </source>
</evidence>
<dbReference type="EC" id="6.3.2.17" evidence="7"/>
<comment type="subunit">
    <text evidence="5">Monomer.</text>
</comment>
<evidence type="ECO:0000256" key="12">
    <source>
        <dbReference type="ARBA" id="ARBA00022840"/>
    </source>
</evidence>
<comment type="cofactor">
    <cofactor evidence="1">
        <name>Mg(2+)</name>
        <dbReference type="ChEBI" id="CHEBI:18420"/>
    </cofactor>
</comment>
<evidence type="ECO:0000256" key="11">
    <source>
        <dbReference type="ARBA" id="ARBA00022741"/>
    </source>
</evidence>
<gene>
    <name evidence="21" type="ORF">DCM90_08955</name>
</gene>
<dbReference type="GO" id="GO:0004326">
    <property type="term" value="F:tetrahydrofolylpolyglutamate synthase activity"/>
    <property type="evidence" value="ECO:0007669"/>
    <property type="project" value="UniProtKB-EC"/>
</dbReference>
<organism evidence="21 22">
    <name type="scientific">Levilactobacillus bambusae</name>
    <dbReference type="NCBI Taxonomy" id="2024736"/>
    <lineage>
        <taxon>Bacteria</taxon>
        <taxon>Bacillati</taxon>
        <taxon>Bacillota</taxon>
        <taxon>Bacilli</taxon>
        <taxon>Lactobacillales</taxon>
        <taxon>Lactobacillaceae</taxon>
        <taxon>Levilactobacillus</taxon>
    </lineage>
</organism>
<evidence type="ECO:0000256" key="16">
    <source>
        <dbReference type="ARBA" id="ARBA00047493"/>
    </source>
</evidence>
<evidence type="ECO:0000256" key="4">
    <source>
        <dbReference type="ARBA" id="ARBA00008276"/>
    </source>
</evidence>
<dbReference type="Gene3D" id="3.40.1190.10">
    <property type="entry name" value="Mur-like, catalytic domain"/>
    <property type="match status" value="1"/>
</dbReference>
<evidence type="ECO:0000256" key="6">
    <source>
        <dbReference type="ARBA" id="ARBA00013023"/>
    </source>
</evidence>
<keyword evidence="10" id="KW-0479">Metal-binding</keyword>
<comment type="catalytic activity">
    <reaction evidence="16">
        <text>(6S)-5,6,7,8-tetrahydrofolyl-(gamma-L-Glu)(n) + L-glutamate + ATP = (6S)-5,6,7,8-tetrahydrofolyl-(gamma-L-Glu)(n+1) + ADP + phosphate + H(+)</text>
        <dbReference type="Rhea" id="RHEA:10580"/>
        <dbReference type="Rhea" id="RHEA-COMP:14738"/>
        <dbReference type="Rhea" id="RHEA-COMP:14740"/>
        <dbReference type="ChEBI" id="CHEBI:15378"/>
        <dbReference type="ChEBI" id="CHEBI:29985"/>
        <dbReference type="ChEBI" id="CHEBI:30616"/>
        <dbReference type="ChEBI" id="CHEBI:43474"/>
        <dbReference type="ChEBI" id="CHEBI:141005"/>
        <dbReference type="ChEBI" id="CHEBI:456216"/>
        <dbReference type="EC" id="6.3.2.17"/>
    </reaction>
</comment>
<keyword evidence="11 18" id="KW-0547">Nucleotide-binding</keyword>
<evidence type="ECO:0000256" key="8">
    <source>
        <dbReference type="ARBA" id="ARBA00019357"/>
    </source>
</evidence>
<dbReference type="PROSITE" id="PS01012">
    <property type="entry name" value="FOLYLPOLYGLU_SYNT_2"/>
    <property type="match status" value="1"/>
</dbReference>
<keyword evidence="14" id="KW-0289">Folate biosynthesis</keyword>
<comment type="similarity">
    <text evidence="4 18">Belongs to the folylpolyglutamate synthase family.</text>
</comment>
<dbReference type="AlphaFoldDB" id="A0A2V1MXJ9"/>
<dbReference type="GO" id="GO:0005737">
    <property type="term" value="C:cytoplasm"/>
    <property type="evidence" value="ECO:0007669"/>
    <property type="project" value="TreeGrafter"/>
</dbReference>
<evidence type="ECO:0000313" key="22">
    <source>
        <dbReference type="Proteomes" id="UP000245080"/>
    </source>
</evidence>
<reference evidence="21 22" key="1">
    <citation type="journal article" date="2018" name="Int. J. Syst. Evol. Microbiol.">
        <title>Lactobacillus bambusae sp. nov., isolated from a traditional fermented Ma-bamboo shoots of Taiwan.</title>
        <authorList>
            <person name="Wang L.-T."/>
        </authorList>
    </citation>
    <scope>NUCLEOTIDE SEQUENCE [LARGE SCALE GENOMIC DNA]</scope>
    <source>
        <strain evidence="21 22">BS-W1</strain>
    </source>
</reference>
<evidence type="ECO:0000313" key="21">
    <source>
        <dbReference type="EMBL" id="PWF99561.1"/>
    </source>
</evidence>
<dbReference type="SUPFAM" id="SSF53244">
    <property type="entry name" value="MurD-like peptide ligases, peptide-binding domain"/>
    <property type="match status" value="1"/>
</dbReference>
<evidence type="ECO:0000256" key="9">
    <source>
        <dbReference type="ARBA" id="ARBA00022598"/>
    </source>
</evidence>
<sequence>MVENYEEALAFIHGRTQFKKIPTLDRMEQLMAALGHPERQLSVIHVAGTNGKGSTVAYLRELLMTSGLTVGTFTSPYITRFNERISIDDVPISDDDLIQLVNRVQPVVKRLDHELTSGGPTEFEIITAMMFVYFANIQVDVAVVEVGIGGKFDSTNVVTPDVSVITTIGMDHMKLLGNTIEAIADQKAGIIKPQVPVVTGRLTEPALAVISRVADQQEAKWFAFDRDFRYQPLRRKGWGEQFNFENGVARWPQLTIPLLGSYQMDNASVALQAYYVYQSSRHVKMKVADVKNGLLQTTWPGRFEKLNESPLVVIDGAHNEPAIIELAHLIKTHFATQEVWLILAILADKQVSQMVKTLGKLPNVHLILTRFEGPGNRQAASEITLEDAVPDGVRAQISPNWQSAILLAINEMSADDLLLITGSLYFISDVRHYFLVADQD</sequence>
<dbReference type="InterPro" id="IPR018109">
    <property type="entry name" value="Folylpolyglutamate_synth_CS"/>
</dbReference>
<keyword evidence="22" id="KW-1185">Reference proteome</keyword>
<evidence type="ECO:0000256" key="13">
    <source>
        <dbReference type="ARBA" id="ARBA00022842"/>
    </source>
</evidence>
<dbReference type="GO" id="GO:0046872">
    <property type="term" value="F:metal ion binding"/>
    <property type="evidence" value="ECO:0007669"/>
    <property type="project" value="UniProtKB-KW"/>
</dbReference>
<dbReference type="PANTHER" id="PTHR11136:SF0">
    <property type="entry name" value="DIHYDROFOLATE SYNTHETASE-RELATED"/>
    <property type="match status" value="1"/>
</dbReference>
<dbReference type="PIRSF" id="PIRSF001563">
    <property type="entry name" value="Folylpolyglu_synth"/>
    <property type="match status" value="1"/>
</dbReference>
<dbReference type="InterPro" id="IPR001645">
    <property type="entry name" value="Folylpolyglutamate_synth"/>
</dbReference>